<dbReference type="InterPro" id="IPR004358">
    <property type="entry name" value="Sig_transdc_His_kin-like_C"/>
</dbReference>
<dbReference type="SUPFAM" id="SSF55874">
    <property type="entry name" value="ATPase domain of HSP90 chaperone/DNA topoisomerase II/histidine kinase"/>
    <property type="match status" value="1"/>
</dbReference>
<dbReference type="InterPro" id="IPR000700">
    <property type="entry name" value="PAS-assoc_C"/>
</dbReference>
<keyword evidence="12 22" id="KW-1133">Transmembrane helix</keyword>
<dbReference type="OrthoDB" id="5290456at2"/>
<dbReference type="InterPro" id="IPR036641">
    <property type="entry name" value="HPT_dom_sf"/>
</dbReference>
<dbReference type="Pfam" id="PF01627">
    <property type="entry name" value="Hpt"/>
    <property type="match status" value="1"/>
</dbReference>
<dbReference type="STRING" id="946483.Cenrod_1024"/>
<evidence type="ECO:0000256" key="7">
    <source>
        <dbReference type="ARBA" id="ARBA00022692"/>
    </source>
</evidence>
<evidence type="ECO:0000313" key="29">
    <source>
        <dbReference type="Proteomes" id="UP000017184"/>
    </source>
</evidence>
<keyword evidence="7 22" id="KW-0812">Transmembrane</keyword>
<keyword evidence="11" id="KW-0067">ATP-binding</keyword>
<feature type="transmembrane region" description="Helical" evidence="22">
    <location>
        <begin position="28"/>
        <end position="46"/>
    </location>
</feature>
<feature type="modified residue" description="4-aspartylphosphate" evidence="21">
    <location>
        <position position="709"/>
    </location>
</feature>
<dbReference type="Gene3D" id="1.10.287.130">
    <property type="match status" value="1"/>
</dbReference>
<dbReference type="CDD" id="cd16922">
    <property type="entry name" value="HATPase_EvgS-ArcB-TorS-like"/>
    <property type="match status" value="1"/>
</dbReference>
<dbReference type="SMART" id="SM00387">
    <property type="entry name" value="HATPase_c"/>
    <property type="match status" value="1"/>
</dbReference>
<dbReference type="SMART" id="SM00448">
    <property type="entry name" value="REC"/>
    <property type="match status" value="2"/>
</dbReference>
<dbReference type="PROSITE" id="PS51257">
    <property type="entry name" value="PROKAR_LIPOPROTEIN"/>
    <property type="match status" value="1"/>
</dbReference>
<dbReference type="InterPro" id="IPR003661">
    <property type="entry name" value="HisK_dim/P_dom"/>
</dbReference>
<evidence type="ECO:0000259" key="23">
    <source>
        <dbReference type="PROSITE" id="PS50109"/>
    </source>
</evidence>
<dbReference type="SUPFAM" id="SSF55785">
    <property type="entry name" value="PYP-like sensor domain (PAS domain)"/>
    <property type="match status" value="1"/>
</dbReference>
<dbReference type="FunFam" id="1.10.287.130:FF:000002">
    <property type="entry name" value="Two-component osmosensing histidine kinase"/>
    <property type="match status" value="1"/>
</dbReference>
<evidence type="ECO:0000256" key="8">
    <source>
        <dbReference type="ARBA" id="ARBA00022729"/>
    </source>
</evidence>
<dbReference type="PROSITE" id="PS50110">
    <property type="entry name" value="RESPONSE_REGULATORY"/>
    <property type="match status" value="2"/>
</dbReference>
<evidence type="ECO:0000256" key="13">
    <source>
        <dbReference type="ARBA" id="ARBA00023012"/>
    </source>
</evidence>
<dbReference type="CDD" id="cd00082">
    <property type="entry name" value="HisKA"/>
    <property type="match status" value="1"/>
</dbReference>
<dbReference type="PATRIC" id="fig|946483.4.peg.1031"/>
<comment type="catalytic activity">
    <reaction evidence="1">
        <text>ATP + protein L-histidine = ADP + protein N-phospho-L-histidine.</text>
        <dbReference type="EC" id="2.7.13.3"/>
    </reaction>
</comment>
<dbReference type="Gene3D" id="3.30.450.20">
    <property type="entry name" value="PAS domain"/>
    <property type="match status" value="1"/>
</dbReference>
<feature type="domain" description="Histidine kinase" evidence="23">
    <location>
        <begin position="413"/>
        <end position="634"/>
    </location>
</feature>
<evidence type="ECO:0000256" key="1">
    <source>
        <dbReference type="ARBA" id="ARBA00000085"/>
    </source>
</evidence>
<dbReference type="PANTHER" id="PTHR45339">
    <property type="entry name" value="HYBRID SIGNAL TRANSDUCTION HISTIDINE KINASE J"/>
    <property type="match status" value="1"/>
</dbReference>
<keyword evidence="8" id="KW-0732">Signal</keyword>
<dbReference type="AlphaFoldDB" id="U5N6W4"/>
<dbReference type="InterPro" id="IPR003594">
    <property type="entry name" value="HATPase_dom"/>
</dbReference>
<evidence type="ECO:0000256" key="14">
    <source>
        <dbReference type="ARBA" id="ARBA00023026"/>
    </source>
</evidence>
<dbReference type="CDD" id="cd00130">
    <property type="entry name" value="PAS"/>
    <property type="match status" value="1"/>
</dbReference>
<evidence type="ECO:0000256" key="4">
    <source>
        <dbReference type="ARBA" id="ARBA00022475"/>
    </source>
</evidence>
<evidence type="ECO:0000259" key="24">
    <source>
        <dbReference type="PROSITE" id="PS50110"/>
    </source>
</evidence>
<dbReference type="eggNOG" id="COG2198">
    <property type="taxonomic scope" value="Bacteria"/>
</dbReference>
<dbReference type="InterPro" id="IPR036097">
    <property type="entry name" value="HisK_dim/P_sf"/>
</dbReference>
<evidence type="ECO:0000259" key="27">
    <source>
        <dbReference type="PROSITE" id="PS50894"/>
    </source>
</evidence>
<dbReference type="eggNOG" id="COG2202">
    <property type="taxonomic scope" value="Bacteria"/>
</dbReference>
<dbReference type="Gene3D" id="1.20.120.160">
    <property type="entry name" value="HPT domain"/>
    <property type="match status" value="1"/>
</dbReference>
<keyword evidence="15 22" id="KW-0472">Membrane</keyword>
<dbReference type="InterPro" id="IPR011006">
    <property type="entry name" value="CheY-like_superfamily"/>
</dbReference>
<sequence length="1166" mass="128493">MLPRFEPLLRAVAHLLRRVLPRSLQSQVLLLTSACMGVSILAYGGYRAQVDVDAERTAIDQRIAALAKNIATISAHFIEYRHENGIESVVSQLATVDGIYAVSITDITGKPLAEVVNHGGAWSARYGQQRIRVPSPTGPASFSQVHPPDTLQRDFLEGGHGSVMIWQRIDTDSPVGWVRVSYRLDTFDIMAATIRWRATTAMGIAMLLTIALLWLLLRPSMRALRRAADFASRLDQSLGETLPLSYQAAEIEALERALNIVSARLLRQNTDLMNQKFALDQHAIVSITDLQGTILYANDKFCDVSGYAADELIGQNHRIIKSGEHAKGVYRDLWQTIGQGRVWHGDIKNRKKNGDHYWVSATIVPLLGQDGMPYQYIGIRTDITANKDLEYKLQIASDQAQAATLAKGQFLANMSHEIRTPMNAVLGMLKLLHNTDLTPRQHDYTTKAESAAHSLLGLLNDILDFSKIEAGKMTLDPHPFRIDKLLRDLSVILSTTVGNKPVEVLFDIDPSLPRALVGDPLRLQQVLLNLCNNAVKFTEAGEVLIRVRVLEHQLTQARLQFSIRDTGIGISPEDQKSIFDSFSQAEGTTTRRYGGTGLGLPISRKLIELMGGELTLYSVPKQGSTFGFEVTLQIDTAHVPPPRTVRQLMISGLKILIIDDNPTAREVIAAMAQSLGWHADITEDGEEAVERFQANLSSGQAPYQALFVDWQMAHGFDGWATIRKILALCEPSRMHGIPPPVVIMITAFGREMLNQRPQEDQQLLHGYLVKPVTASMLFDAVADALSSRQPPAPKKPPAEMAEKPLQGLRLLVVEDNQINQQVARELLSSRGAEVTIADDGQQSVDLVQEALQSDSLFDAVLMDIQMPVMDGYTATRILRQDLGLTHLPIIAMTANAMASDRDACLAAGMDEHVGKPFNISQLTSLIVNLTAAKPDPEELAVTRQDARLDEPPVSVQANRPKPVELPKVDEVDLDGALERFGGDEALYARILQSFLSDIRRMPDEFELSIAQGELLAATRLAHTLKGLAATVGASYLAAVALQTETSLKNAQENGAPPAELNMLCVRLRNSISLTESVMERISRRYTSTTEKPTEPIIVNTANTVTLMGELRALLQTSDMRAFDVFDNIRTHYRNPEHPDFQALATAMGSFDFAAATQACEKLIDVK</sequence>
<evidence type="ECO:0000256" key="10">
    <source>
        <dbReference type="ARBA" id="ARBA00022777"/>
    </source>
</evidence>
<dbReference type="CDD" id="cd00088">
    <property type="entry name" value="HPT"/>
    <property type="match status" value="1"/>
</dbReference>
<dbReference type="SUPFAM" id="SSF47226">
    <property type="entry name" value="Histidine-containing phosphotransfer domain, HPT domain"/>
    <property type="match status" value="1"/>
</dbReference>
<dbReference type="SUPFAM" id="SSF47384">
    <property type="entry name" value="Homodimeric domain of signal transducing histidine kinase"/>
    <property type="match status" value="1"/>
</dbReference>
<dbReference type="InterPro" id="IPR001610">
    <property type="entry name" value="PAC"/>
</dbReference>
<evidence type="ECO:0000259" key="25">
    <source>
        <dbReference type="PROSITE" id="PS50112"/>
    </source>
</evidence>
<dbReference type="eggNOG" id="COG0784">
    <property type="taxonomic scope" value="Bacteria"/>
</dbReference>
<dbReference type="CDD" id="cd00156">
    <property type="entry name" value="REC"/>
    <property type="match status" value="1"/>
</dbReference>
<dbReference type="SMART" id="SM00086">
    <property type="entry name" value="PAC"/>
    <property type="match status" value="1"/>
</dbReference>
<dbReference type="InterPro" id="IPR005467">
    <property type="entry name" value="His_kinase_dom"/>
</dbReference>
<evidence type="ECO:0000256" key="11">
    <source>
        <dbReference type="ARBA" id="ARBA00022840"/>
    </source>
</evidence>
<accession>U5N6W4</accession>
<dbReference type="Pfam" id="PF13426">
    <property type="entry name" value="PAS_9"/>
    <property type="match status" value="1"/>
</dbReference>
<dbReference type="SMART" id="SM00091">
    <property type="entry name" value="PAS"/>
    <property type="match status" value="1"/>
</dbReference>
<comment type="function">
    <text evidence="16">Member of the two-component regulatory system BvgS/BvgA. Phosphorylates BvgA via a four-step phosphorelay in response to environmental signals.</text>
</comment>
<dbReference type="Pfam" id="PF02518">
    <property type="entry name" value="HATPase_c"/>
    <property type="match status" value="1"/>
</dbReference>
<evidence type="ECO:0000256" key="21">
    <source>
        <dbReference type="PROSITE-ProRule" id="PRU00169"/>
    </source>
</evidence>
<feature type="domain" description="Response regulatory" evidence="24">
    <location>
        <begin position="809"/>
        <end position="930"/>
    </location>
</feature>
<dbReference type="Proteomes" id="UP000017184">
    <property type="component" value="Chromosome"/>
</dbReference>
<feature type="modified residue" description="4-aspartylphosphate" evidence="21">
    <location>
        <position position="863"/>
    </location>
</feature>
<dbReference type="PANTHER" id="PTHR45339:SF1">
    <property type="entry name" value="HYBRID SIGNAL TRANSDUCTION HISTIDINE KINASE J"/>
    <property type="match status" value="1"/>
</dbReference>
<dbReference type="InterPro" id="IPR000014">
    <property type="entry name" value="PAS"/>
</dbReference>
<feature type="domain" description="PAS" evidence="25">
    <location>
        <begin position="285"/>
        <end position="316"/>
    </location>
</feature>
<dbReference type="PROSITE" id="PS50109">
    <property type="entry name" value="HIS_KIN"/>
    <property type="match status" value="1"/>
</dbReference>
<dbReference type="FunFam" id="3.30.565.10:FF:000010">
    <property type="entry name" value="Sensor histidine kinase RcsC"/>
    <property type="match status" value="1"/>
</dbReference>
<dbReference type="InterPro" id="IPR035965">
    <property type="entry name" value="PAS-like_dom_sf"/>
</dbReference>
<dbReference type="GO" id="GO:0005886">
    <property type="term" value="C:plasma membrane"/>
    <property type="evidence" value="ECO:0007669"/>
    <property type="project" value="UniProtKB-SubCell"/>
</dbReference>
<keyword evidence="4" id="KW-1003">Cell membrane</keyword>
<dbReference type="PROSITE" id="PS50894">
    <property type="entry name" value="HPT"/>
    <property type="match status" value="1"/>
</dbReference>
<evidence type="ECO:0000313" key="28">
    <source>
        <dbReference type="EMBL" id="AGX87122.1"/>
    </source>
</evidence>
<name>U5N6W4_9BURK</name>
<keyword evidence="6" id="KW-0808">Transferase</keyword>
<dbReference type="EMBL" id="CP004885">
    <property type="protein sequence ID" value="AGX87122.1"/>
    <property type="molecule type" value="Genomic_DNA"/>
</dbReference>
<dbReference type="EC" id="2.7.13.3" evidence="3"/>
<comment type="subcellular location">
    <subcellularLocation>
        <location evidence="2">Cell membrane</location>
        <topology evidence="2">Multi-pass membrane protein</topology>
    </subcellularLocation>
</comment>
<feature type="domain" description="Response regulatory" evidence="24">
    <location>
        <begin position="654"/>
        <end position="785"/>
    </location>
</feature>
<dbReference type="InterPro" id="IPR036890">
    <property type="entry name" value="HATPase_C_sf"/>
</dbReference>
<dbReference type="Pfam" id="PF00512">
    <property type="entry name" value="HisKA"/>
    <property type="match status" value="1"/>
</dbReference>
<evidence type="ECO:0000256" key="17">
    <source>
        <dbReference type="ARBA" id="ARBA00064003"/>
    </source>
</evidence>
<dbReference type="GO" id="GO:0000155">
    <property type="term" value="F:phosphorelay sensor kinase activity"/>
    <property type="evidence" value="ECO:0007669"/>
    <property type="project" value="InterPro"/>
</dbReference>
<evidence type="ECO:0000256" key="18">
    <source>
        <dbReference type="ARBA" id="ARBA00068150"/>
    </source>
</evidence>
<evidence type="ECO:0000256" key="5">
    <source>
        <dbReference type="ARBA" id="ARBA00022553"/>
    </source>
</evidence>
<evidence type="ECO:0000256" key="9">
    <source>
        <dbReference type="ARBA" id="ARBA00022741"/>
    </source>
</evidence>
<keyword evidence="14" id="KW-0843">Virulence</keyword>
<dbReference type="GO" id="GO:0005524">
    <property type="term" value="F:ATP binding"/>
    <property type="evidence" value="ECO:0007669"/>
    <property type="project" value="UniProtKB-KW"/>
</dbReference>
<dbReference type="HOGENOM" id="CLU_274616_0_0_4"/>
<reference evidence="28 29" key="1">
    <citation type="journal article" date="2013" name="Genome Biol.">
        <title>Genomic analysis reveals key aspects of prokaryotic symbiosis in the phototrophic consortium "Chlorochromatium aggregatum".</title>
        <authorList>
            <person name="Liu Z."/>
            <person name="Muller J."/>
            <person name="Li T."/>
            <person name="Alvey R.M."/>
            <person name="Vogl K."/>
            <person name="Frigaard N.U."/>
            <person name="Rockwell N.C."/>
            <person name="Boyd E.S."/>
            <person name="Tomsho L.P."/>
            <person name="Schuster S.C."/>
            <person name="Henke P."/>
            <person name="Rohde M."/>
            <person name="Overmann J."/>
            <person name="Bryant D.A."/>
        </authorList>
    </citation>
    <scope>NUCLEOTIDE SEQUENCE [LARGE SCALE GENOMIC DNA]</scope>
    <source>
        <strain evidence="28">CR</strain>
    </source>
</reference>
<dbReference type="Gene3D" id="3.40.50.2300">
    <property type="match status" value="2"/>
</dbReference>
<evidence type="ECO:0000256" key="22">
    <source>
        <dbReference type="SAM" id="Phobius"/>
    </source>
</evidence>
<evidence type="ECO:0000256" key="12">
    <source>
        <dbReference type="ARBA" id="ARBA00022989"/>
    </source>
</evidence>
<dbReference type="PROSITE" id="PS50113">
    <property type="entry name" value="PAC"/>
    <property type="match status" value="1"/>
</dbReference>
<dbReference type="PROSITE" id="PS50112">
    <property type="entry name" value="PAS"/>
    <property type="match status" value="1"/>
</dbReference>
<evidence type="ECO:0000256" key="16">
    <source>
        <dbReference type="ARBA" id="ARBA00058004"/>
    </source>
</evidence>
<keyword evidence="13" id="KW-0902">Two-component regulatory system</keyword>
<dbReference type="Pfam" id="PF00072">
    <property type="entry name" value="Response_reg"/>
    <property type="match status" value="2"/>
</dbReference>
<dbReference type="RefSeq" id="WP_022771941.1">
    <property type="nucleotide sequence ID" value="NC_022576.1"/>
</dbReference>
<keyword evidence="29" id="KW-1185">Reference proteome</keyword>
<keyword evidence="10 28" id="KW-0418">Kinase</keyword>
<evidence type="ECO:0000259" key="26">
    <source>
        <dbReference type="PROSITE" id="PS50113"/>
    </source>
</evidence>
<dbReference type="InterPro" id="IPR001789">
    <property type="entry name" value="Sig_transdc_resp-reg_receiver"/>
</dbReference>
<evidence type="ECO:0000256" key="15">
    <source>
        <dbReference type="ARBA" id="ARBA00023136"/>
    </source>
</evidence>
<dbReference type="KEGG" id="cbx:Cenrod_1024"/>
<feature type="transmembrane region" description="Helical" evidence="22">
    <location>
        <begin position="198"/>
        <end position="217"/>
    </location>
</feature>
<evidence type="ECO:0000256" key="3">
    <source>
        <dbReference type="ARBA" id="ARBA00012438"/>
    </source>
</evidence>
<comment type="subunit">
    <text evidence="17">At low DSF concentrations, interacts with RpfF.</text>
</comment>
<proteinExistence type="predicted"/>
<dbReference type="Gene3D" id="3.30.565.10">
    <property type="entry name" value="Histidine kinase-like ATPase, C-terminal domain"/>
    <property type="match status" value="1"/>
</dbReference>
<keyword evidence="9" id="KW-0547">Nucleotide-binding</keyword>
<organism evidence="28 29">
    <name type="scientific">Candidatus Symbiobacter mobilis CR</name>
    <dbReference type="NCBI Taxonomy" id="946483"/>
    <lineage>
        <taxon>Bacteria</taxon>
        <taxon>Pseudomonadati</taxon>
        <taxon>Pseudomonadota</taxon>
        <taxon>Betaproteobacteria</taxon>
        <taxon>Burkholderiales</taxon>
        <taxon>Comamonadaceae</taxon>
    </lineage>
</organism>
<feature type="domain" description="HPt" evidence="27">
    <location>
        <begin position="983"/>
        <end position="1081"/>
    </location>
</feature>
<dbReference type="eggNOG" id="COG2205">
    <property type="taxonomic scope" value="Bacteria"/>
</dbReference>
<evidence type="ECO:0000256" key="6">
    <source>
        <dbReference type="ARBA" id="ARBA00022679"/>
    </source>
</evidence>
<dbReference type="InterPro" id="IPR008207">
    <property type="entry name" value="Sig_transdc_His_kin_Hpt_dom"/>
</dbReference>
<feature type="modified residue" description="Phosphohistidine" evidence="20">
    <location>
        <position position="1022"/>
    </location>
</feature>
<evidence type="ECO:0000256" key="2">
    <source>
        <dbReference type="ARBA" id="ARBA00004651"/>
    </source>
</evidence>
<evidence type="ECO:0000256" key="20">
    <source>
        <dbReference type="PROSITE-ProRule" id="PRU00110"/>
    </source>
</evidence>
<feature type="domain" description="PAC" evidence="26">
    <location>
        <begin position="343"/>
        <end position="395"/>
    </location>
</feature>
<dbReference type="SMART" id="SM00388">
    <property type="entry name" value="HisKA"/>
    <property type="match status" value="1"/>
</dbReference>
<dbReference type="CDD" id="cd17546">
    <property type="entry name" value="REC_hyHK_CKI1_RcsC-like"/>
    <property type="match status" value="1"/>
</dbReference>
<keyword evidence="5 21" id="KW-0597">Phosphoprotein</keyword>
<dbReference type="SUPFAM" id="SSF52172">
    <property type="entry name" value="CheY-like"/>
    <property type="match status" value="2"/>
</dbReference>
<dbReference type="NCBIfam" id="TIGR00229">
    <property type="entry name" value="sensory_box"/>
    <property type="match status" value="1"/>
</dbReference>
<dbReference type="PRINTS" id="PR00344">
    <property type="entry name" value="BCTRLSENSOR"/>
</dbReference>
<gene>
    <name evidence="28" type="ORF">Cenrod_1024</name>
</gene>
<protein>
    <recommendedName>
        <fullName evidence="18">Sensory/regulatory protein RpfC</fullName>
        <ecNumber evidence="3">2.7.13.3</ecNumber>
    </recommendedName>
    <alternativeName>
        <fullName evidence="19">Virulence sensor protein BvgS</fullName>
    </alternativeName>
</protein>
<evidence type="ECO:0000256" key="19">
    <source>
        <dbReference type="ARBA" id="ARBA00070152"/>
    </source>
</evidence>